<feature type="region of interest" description="Disordered" evidence="1">
    <location>
        <begin position="27"/>
        <end position="72"/>
    </location>
</feature>
<dbReference type="AlphaFoldDB" id="A0A0D3HS21"/>
<dbReference type="EnsemblPlants" id="OBART12G04760.1">
    <property type="protein sequence ID" value="OBART12G04760.1"/>
    <property type="gene ID" value="OBART12G04760"/>
</dbReference>
<dbReference type="Gramene" id="OBART12G04760.1">
    <property type="protein sequence ID" value="OBART12G04760.1"/>
    <property type="gene ID" value="OBART12G04760"/>
</dbReference>
<dbReference type="PaxDb" id="65489-OBART12G04760.1"/>
<dbReference type="HOGENOM" id="CLU_158244_1_0_1"/>
<dbReference type="Proteomes" id="UP000026960">
    <property type="component" value="Chromosome 12"/>
</dbReference>
<protein>
    <submittedName>
        <fullName evidence="2">Uncharacterized protein</fullName>
    </submittedName>
</protein>
<sequence length="105" mass="11416">MRDGEEDDESGEAMVREDSTAAALCRCSGGKSTSDEAMLRRAPLSTATTSGGVDHRQRHCGPRGRRSGNPKLDGVDACSMKIDCRSCCSRALERVIKPKMREAER</sequence>
<reference evidence="2" key="2">
    <citation type="submission" date="2015-03" db="UniProtKB">
        <authorList>
            <consortium name="EnsemblPlants"/>
        </authorList>
    </citation>
    <scope>IDENTIFICATION</scope>
</reference>
<evidence type="ECO:0000313" key="3">
    <source>
        <dbReference type="Proteomes" id="UP000026960"/>
    </source>
</evidence>
<keyword evidence="3" id="KW-1185">Reference proteome</keyword>
<reference evidence="2" key="1">
    <citation type="journal article" date="2009" name="Rice">
        <title>De Novo Next Generation Sequencing of Plant Genomes.</title>
        <authorList>
            <person name="Rounsley S."/>
            <person name="Marri P.R."/>
            <person name="Yu Y."/>
            <person name="He R."/>
            <person name="Sisneros N."/>
            <person name="Goicoechea J.L."/>
            <person name="Lee S.J."/>
            <person name="Angelova A."/>
            <person name="Kudrna D."/>
            <person name="Luo M."/>
            <person name="Affourtit J."/>
            <person name="Desany B."/>
            <person name="Knight J."/>
            <person name="Niazi F."/>
            <person name="Egholm M."/>
            <person name="Wing R.A."/>
        </authorList>
    </citation>
    <scope>NUCLEOTIDE SEQUENCE [LARGE SCALE GENOMIC DNA]</scope>
    <source>
        <strain evidence="2">cv. IRGC 105608</strain>
    </source>
</reference>
<evidence type="ECO:0000313" key="2">
    <source>
        <dbReference type="EnsemblPlants" id="OBART12G04760.1"/>
    </source>
</evidence>
<evidence type="ECO:0000256" key="1">
    <source>
        <dbReference type="SAM" id="MobiDB-lite"/>
    </source>
</evidence>
<name>A0A0D3HS21_9ORYZ</name>
<proteinExistence type="predicted"/>
<feature type="compositionally biased region" description="Basic residues" evidence="1">
    <location>
        <begin position="56"/>
        <end position="68"/>
    </location>
</feature>
<accession>A0A0D3HS21</accession>
<organism evidence="2">
    <name type="scientific">Oryza barthii</name>
    <dbReference type="NCBI Taxonomy" id="65489"/>
    <lineage>
        <taxon>Eukaryota</taxon>
        <taxon>Viridiplantae</taxon>
        <taxon>Streptophyta</taxon>
        <taxon>Embryophyta</taxon>
        <taxon>Tracheophyta</taxon>
        <taxon>Spermatophyta</taxon>
        <taxon>Magnoliopsida</taxon>
        <taxon>Liliopsida</taxon>
        <taxon>Poales</taxon>
        <taxon>Poaceae</taxon>
        <taxon>BOP clade</taxon>
        <taxon>Oryzoideae</taxon>
        <taxon>Oryzeae</taxon>
        <taxon>Oryzinae</taxon>
        <taxon>Oryza</taxon>
    </lineage>
</organism>